<protein>
    <submittedName>
        <fullName evidence="2">Uncharacterized protein YpmB</fullName>
    </submittedName>
</protein>
<keyword evidence="1" id="KW-0472">Membrane</keyword>
<comment type="caution">
    <text evidence="2">The sequence shown here is derived from an EMBL/GenBank/DDBJ whole genome shotgun (WGS) entry which is preliminary data.</text>
</comment>
<dbReference type="Proteomes" id="UP001235840">
    <property type="component" value="Unassembled WGS sequence"/>
</dbReference>
<dbReference type="EMBL" id="JAUSTY010000002">
    <property type="protein sequence ID" value="MDQ0164741.1"/>
    <property type="molecule type" value="Genomic_DNA"/>
</dbReference>
<accession>A0ABT9VUU2</accession>
<gene>
    <name evidence="2" type="ORF">J2S11_000641</name>
</gene>
<sequence>MSQLKKVGIIISSFTMVFSLILGFINYIFYVNVIPYSYLISFFGIQLSSLIHFIRKDVGNRFFYGYLLLSILHSIFLLVAVPHYTYEQAVEAIVAEIEEQFEVIPLSTGEKRTPRINSYTFIAASYYILLRPEDGEDLHFIFHPERGEYVEYEYYFLR</sequence>
<organism evidence="2 3">
    <name type="scientific">Caldalkalibacillus horti</name>
    <dbReference type="NCBI Taxonomy" id="77523"/>
    <lineage>
        <taxon>Bacteria</taxon>
        <taxon>Bacillati</taxon>
        <taxon>Bacillota</taxon>
        <taxon>Bacilli</taxon>
        <taxon>Bacillales</taxon>
        <taxon>Bacillaceae</taxon>
        <taxon>Caldalkalibacillus</taxon>
    </lineage>
</organism>
<keyword evidence="1" id="KW-1133">Transmembrane helix</keyword>
<keyword evidence="3" id="KW-1185">Reference proteome</keyword>
<evidence type="ECO:0000256" key="1">
    <source>
        <dbReference type="SAM" id="Phobius"/>
    </source>
</evidence>
<reference evidence="2 3" key="1">
    <citation type="submission" date="2023-07" db="EMBL/GenBank/DDBJ databases">
        <title>Genomic Encyclopedia of Type Strains, Phase IV (KMG-IV): sequencing the most valuable type-strain genomes for metagenomic binning, comparative biology and taxonomic classification.</title>
        <authorList>
            <person name="Goeker M."/>
        </authorList>
    </citation>
    <scope>NUCLEOTIDE SEQUENCE [LARGE SCALE GENOMIC DNA]</scope>
    <source>
        <strain evidence="2 3">DSM 12751</strain>
    </source>
</reference>
<feature type="transmembrane region" description="Helical" evidence="1">
    <location>
        <begin position="7"/>
        <end position="30"/>
    </location>
</feature>
<keyword evidence="1" id="KW-0812">Transmembrane</keyword>
<evidence type="ECO:0000313" key="2">
    <source>
        <dbReference type="EMBL" id="MDQ0164741.1"/>
    </source>
</evidence>
<feature type="transmembrane region" description="Helical" evidence="1">
    <location>
        <begin position="36"/>
        <end position="54"/>
    </location>
</feature>
<proteinExistence type="predicted"/>
<feature type="transmembrane region" description="Helical" evidence="1">
    <location>
        <begin position="66"/>
        <end position="86"/>
    </location>
</feature>
<evidence type="ECO:0000313" key="3">
    <source>
        <dbReference type="Proteomes" id="UP001235840"/>
    </source>
</evidence>
<dbReference type="RefSeq" id="WP_307390798.1">
    <property type="nucleotide sequence ID" value="NZ_BAAADK010000018.1"/>
</dbReference>
<name>A0ABT9VUU2_9BACI</name>